<dbReference type="GO" id="GO:0004499">
    <property type="term" value="F:N,N-dimethylaniline monooxygenase activity"/>
    <property type="evidence" value="ECO:0007669"/>
    <property type="project" value="InterPro"/>
</dbReference>
<dbReference type="InterPro" id="IPR050346">
    <property type="entry name" value="FMO-like"/>
</dbReference>
<evidence type="ECO:0000256" key="2">
    <source>
        <dbReference type="ARBA" id="ARBA00022630"/>
    </source>
</evidence>
<dbReference type="EMBL" id="PUHQ01000007">
    <property type="protein sequence ID" value="KAG0665842.1"/>
    <property type="molecule type" value="Genomic_DNA"/>
</dbReference>
<comment type="caution">
    <text evidence="6">The sequence shown here is derived from an EMBL/GenBank/DDBJ whole genome shotgun (WGS) entry which is preliminary data.</text>
</comment>
<sequence>MGQAQTVKAADTAAAAPAIAEAPLAPSTSASSTSQPKRSALIVGAGSSGLAAIQQALEAGLEPFCCEARPGVGGAWRFDADPGACKWDFSHDGQASVYTPGESDERGLPPPSPMYASLRTNVPTTLMMYREQHFPRTVGLFCRHDQVQDYLEEFARPLLPYISFNTRIVSVRHTLPSDPALEDDTEDEKSRDANHPRQRRWFASWRSTLAPDAPLESRQFDCVFIANGHYSRPYVPYTEGLRTFPGELSHARWYRDAKQFKDKTVLVIGNSASGYDITRELAASIHARREAGTAPPESLPRIYQAARSPPALGIPWDAPDAPEYSKEVGVFPPIRKITGREIEFEDGRSVNDVDCIIFATGYYFSFPFLSPEHAPFSSHPLTYAPPRPNDPSDRPPRPNAKGGLRIHHLDDRMLFYLPDPTLAFLGLPYLVIPFPLAQIQARLAALHFASSSRLPAPLTFKPNPAMEGPNGEEDGAPETRQTVTLGHPKQFDLHDRMLRETGDVRDDDDDGQSEAGQGGAADRGGLGGERTIWGLTSEAERDLRKGAKGLRKAVLGY</sequence>
<dbReference type="PANTHER" id="PTHR23023">
    <property type="entry name" value="DIMETHYLANILINE MONOOXYGENASE"/>
    <property type="match status" value="1"/>
</dbReference>
<proteinExistence type="inferred from homology"/>
<feature type="compositionally biased region" description="Gly residues" evidence="5">
    <location>
        <begin position="516"/>
        <end position="528"/>
    </location>
</feature>
<comment type="similarity">
    <text evidence="1">Belongs to the FMO family.</text>
</comment>
<organism evidence="6 7">
    <name type="scientific">Rhodotorula mucilaginosa</name>
    <name type="common">Yeast</name>
    <name type="synonym">Rhodotorula rubra</name>
    <dbReference type="NCBI Taxonomy" id="5537"/>
    <lineage>
        <taxon>Eukaryota</taxon>
        <taxon>Fungi</taxon>
        <taxon>Dikarya</taxon>
        <taxon>Basidiomycota</taxon>
        <taxon>Pucciniomycotina</taxon>
        <taxon>Microbotryomycetes</taxon>
        <taxon>Sporidiobolales</taxon>
        <taxon>Sporidiobolaceae</taxon>
        <taxon>Rhodotorula</taxon>
    </lineage>
</organism>
<evidence type="ECO:0000313" key="6">
    <source>
        <dbReference type="EMBL" id="KAG0665842.1"/>
    </source>
</evidence>
<dbReference type="GO" id="GO:0050661">
    <property type="term" value="F:NADP binding"/>
    <property type="evidence" value="ECO:0007669"/>
    <property type="project" value="InterPro"/>
</dbReference>
<accession>A0A9P6W794</accession>
<dbReference type="InterPro" id="IPR036188">
    <property type="entry name" value="FAD/NAD-bd_sf"/>
</dbReference>
<feature type="region of interest" description="Disordered" evidence="5">
    <location>
        <begin position="379"/>
        <end position="403"/>
    </location>
</feature>
<dbReference type="OrthoDB" id="66881at2759"/>
<evidence type="ECO:0008006" key="8">
    <source>
        <dbReference type="Google" id="ProtNLM"/>
    </source>
</evidence>
<reference evidence="6 7" key="1">
    <citation type="submission" date="2020-11" db="EMBL/GenBank/DDBJ databases">
        <title>Kefir isolates.</title>
        <authorList>
            <person name="Marcisauskas S."/>
            <person name="Kim Y."/>
            <person name="Blasche S."/>
        </authorList>
    </citation>
    <scope>NUCLEOTIDE SEQUENCE [LARGE SCALE GENOMIC DNA]</scope>
    <source>
        <strain evidence="6 7">KR</strain>
    </source>
</reference>
<feature type="region of interest" description="Disordered" evidence="5">
    <location>
        <begin position="459"/>
        <end position="530"/>
    </location>
</feature>
<evidence type="ECO:0000256" key="5">
    <source>
        <dbReference type="SAM" id="MobiDB-lite"/>
    </source>
</evidence>
<protein>
    <recommendedName>
        <fullName evidence="8">Flavin dependent monooxygenase</fullName>
    </recommendedName>
</protein>
<keyword evidence="3" id="KW-0274">FAD</keyword>
<name>A0A9P6W794_RHOMI</name>
<dbReference type="GO" id="GO:0050660">
    <property type="term" value="F:flavin adenine dinucleotide binding"/>
    <property type="evidence" value="ECO:0007669"/>
    <property type="project" value="InterPro"/>
</dbReference>
<dbReference type="Proteomes" id="UP000777482">
    <property type="component" value="Unassembled WGS sequence"/>
</dbReference>
<dbReference type="SUPFAM" id="SSF51905">
    <property type="entry name" value="FAD/NAD(P)-binding domain"/>
    <property type="match status" value="2"/>
</dbReference>
<feature type="region of interest" description="Disordered" evidence="5">
    <location>
        <begin position="177"/>
        <end position="196"/>
    </location>
</feature>
<keyword evidence="4" id="KW-0560">Oxidoreductase</keyword>
<keyword evidence="2" id="KW-0285">Flavoprotein</keyword>
<evidence type="ECO:0000256" key="3">
    <source>
        <dbReference type="ARBA" id="ARBA00022827"/>
    </source>
</evidence>
<dbReference type="AlphaFoldDB" id="A0A9P6W794"/>
<evidence type="ECO:0000256" key="1">
    <source>
        <dbReference type="ARBA" id="ARBA00009183"/>
    </source>
</evidence>
<evidence type="ECO:0000256" key="4">
    <source>
        <dbReference type="ARBA" id="ARBA00023002"/>
    </source>
</evidence>
<dbReference type="Pfam" id="PF00743">
    <property type="entry name" value="FMO-like"/>
    <property type="match status" value="3"/>
</dbReference>
<dbReference type="InterPro" id="IPR020946">
    <property type="entry name" value="Flavin_mOase-like"/>
</dbReference>
<keyword evidence="7" id="KW-1185">Reference proteome</keyword>
<evidence type="ECO:0000313" key="7">
    <source>
        <dbReference type="Proteomes" id="UP000777482"/>
    </source>
</evidence>
<dbReference type="Gene3D" id="3.50.50.60">
    <property type="entry name" value="FAD/NAD(P)-binding domain"/>
    <property type="match status" value="2"/>
</dbReference>
<gene>
    <name evidence="6" type="ORF">C6P46_005936</name>
</gene>
<feature type="compositionally biased region" description="Basic and acidic residues" evidence="5">
    <location>
        <begin position="489"/>
        <end position="504"/>
    </location>
</feature>